<dbReference type="OrthoDB" id="5296742at2"/>
<accession>A0A5E4YG43</accession>
<evidence type="ECO:0000256" key="1">
    <source>
        <dbReference type="SAM" id="MobiDB-lite"/>
    </source>
</evidence>
<evidence type="ECO:0000259" key="2">
    <source>
        <dbReference type="Pfam" id="PF02120"/>
    </source>
</evidence>
<feature type="compositionally biased region" description="Low complexity" evidence="1">
    <location>
        <begin position="205"/>
        <end position="228"/>
    </location>
</feature>
<feature type="region of interest" description="Disordered" evidence="1">
    <location>
        <begin position="46"/>
        <end position="80"/>
    </location>
</feature>
<feature type="region of interest" description="Disordered" evidence="1">
    <location>
        <begin position="424"/>
        <end position="449"/>
    </location>
</feature>
<feature type="compositionally biased region" description="Polar residues" evidence="1">
    <location>
        <begin position="48"/>
        <end position="67"/>
    </location>
</feature>
<dbReference type="PROSITE" id="PS00012">
    <property type="entry name" value="PHOSPHOPANTETHEINE"/>
    <property type="match status" value="1"/>
</dbReference>
<dbReference type="InterPro" id="IPR021136">
    <property type="entry name" value="Flagellar_hook_control-like_C"/>
</dbReference>
<organism evidence="3 4">
    <name type="scientific">Pandoraea terrae</name>
    <dbReference type="NCBI Taxonomy" id="1537710"/>
    <lineage>
        <taxon>Bacteria</taxon>
        <taxon>Pseudomonadati</taxon>
        <taxon>Pseudomonadota</taxon>
        <taxon>Betaproteobacteria</taxon>
        <taxon>Burkholderiales</taxon>
        <taxon>Burkholderiaceae</taxon>
        <taxon>Pandoraea</taxon>
    </lineage>
</organism>
<dbReference type="CDD" id="cd17470">
    <property type="entry name" value="T3SS_Flik_C"/>
    <property type="match status" value="1"/>
</dbReference>
<dbReference type="EMBL" id="CABPRZ010000024">
    <property type="protein sequence ID" value="VVE47694.1"/>
    <property type="molecule type" value="Genomic_DNA"/>
</dbReference>
<gene>
    <name evidence="3" type="ORF">PTE30175_04397</name>
</gene>
<feature type="region of interest" description="Disordered" evidence="1">
    <location>
        <begin position="193"/>
        <end position="228"/>
    </location>
</feature>
<dbReference type="AlphaFoldDB" id="A0A5E4YG43"/>
<protein>
    <recommendedName>
        <fullName evidence="2">Flagellar hook-length control protein-like C-terminal domain-containing protein</fullName>
    </recommendedName>
</protein>
<proteinExistence type="predicted"/>
<evidence type="ECO:0000313" key="4">
    <source>
        <dbReference type="Proteomes" id="UP000414233"/>
    </source>
</evidence>
<feature type="domain" description="Flagellar hook-length control protein-like C-terminal" evidence="2">
    <location>
        <begin position="340"/>
        <end position="413"/>
    </location>
</feature>
<dbReference type="Pfam" id="PF02120">
    <property type="entry name" value="Flg_hook"/>
    <property type="match status" value="1"/>
</dbReference>
<evidence type="ECO:0000313" key="3">
    <source>
        <dbReference type="EMBL" id="VVE47694.1"/>
    </source>
</evidence>
<dbReference type="InterPro" id="IPR006162">
    <property type="entry name" value="Ppantetheine_attach_site"/>
</dbReference>
<sequence length="449" mass="44666">MAGMDSVLAAALARRLDSLLGLSQGASNTGTPSAVAATAPVGAATSTHAELTTQTSSAAIGTSTTPANVAPYAPPPGQQTTLSAAARTIDTILRLAPDNPGAVKSATPIWPVPPGQGAPALAPLLAGALKDALATSGLFYEAHLSQWAAGSRAFEQLQLEPQLRWPAEANLAARLLAAGGDATLPLVDSAANLSPAPPATPEGDAAGARPAPWLAADGDSAASGGLHTSANLPNTATALAHAASLSQAVTSVLPGHAAAGPAYAPGLGSEGANMNAAGLPQHAAAAMTAAVNVPPESVTMLRQQLEMLVNPQFQWSGQAWPGAALEWQVEERPARTGAEAFAPASTWHTHLRLTLPTLGTVDVTLGLSGQQLQAKLLTDAPATLAQLSSGSEDLRQRFASAGLIASQLTFGAIDDTPLAGLRGSDIPGTATGAGSAVPQASASPEGDVA</sequence>
<dbReference type="Gene3D" id="3.30.750.140">
    <property type="match status" value="1"/>
</dbReference>
<keyword evidence="4" id="KW-1185">Reference proteome</keyword>
<dbReference type="RefSeq" id="WP_150699186.1">
    <property type="nucleotide sequence ID" value="NZ_CABPRZ010000024.1"/>
</dbReference>
<reference evidence="3 4" key="1">
    <citation type="submission" date="2019-08" db="EMBL/GenBank/DDBJ databases">
        <authorList>
            <person name="Peeters C."/>
        </authorList>
    </citation>
    <scope>NUCLEOTIDE SEQUENCE [LARGE SCALE GENOMIC DNA]</scope>
    <source>
        <strain evidence="3 4">LMG 30175</strain>
    </source>
</reference>
<name>A0A5E4YG43_9BURK</name>
<dbReference type="Proteomes" id="UP000414233">
    <property type="component" value="Unassembled WGS sequence"/>
</dbReference>
<dbReference type="InterPro" id="IPR038610">
    <property type="entry name" value="FliK-like_C_sf"/>
</dbReference>